<dbReference type="KEGG" id="cbot:ATE48_13835"/>
<evidence type="ECO:0000313" key="3">
    <source>
        <dbReference type="EMBL" id="ANP46920.1"/>
    </source>
</evidence>
<dbReference type="Gene3D" id="3.30.530.20">
    <property type="match status" value="1"/>
</dbReference>
<proteinExistence type="inferred from homology"/>
<evidence type="ECO:0000256" key="1">
    <source>
        <dbReference type="ARBA" id="ARBA00006817"/>
    </source>
</evidence>
<dbReference type="OrthoDB" id="9806378at2"/>
<dbReference type="Pfam" id="PF08327">
    <property type="entry name" value="AHSA1"/>
    <property type="match status" value="1"/>
</dbReference>
<keyword evidence="4" id="KW-1185">Reference proteome</keyword>
<dbReference type="SUPFAM" id="SSF55961">
    <property type="entry name" value="Bet v1-like"/>
    <property type="match status" value="1"/>
</dbReference>
<dbReference type="Proteomes" id="UP000092498">
    <property type="component" value="Chromosome"/>
</dbReference>
<evidence type="ECO:0000313" key="4">
    <source>
        <dbReference type="Proteomes" id="UP000092498"/>
    </source>
</evidence>
<protein>
    <recommendedName>
        <fullName evidence="2">Activator of Hsp90 ATPase homologue 1/2-like C-terminal domain-containing protein</fullName>
    </recommendedName>
</protein>
<dbReference type="EMBL" id="CP013244">
    <property type="protein sequence ID" value="ANP46920.1"/>
    <property type="molecule type" value="Genomic_DNA"/>
</dbReference>
<comment type="similarity">
    <text evidence="1">Belongs to the AHA1 family.</text>
</comment>
<dbReference type="RefSeq" id="WP_066772460.1">
    <property type="nucleotide sequence ID" value="NZ_CP013244.1"/>
</dbReference>
<feature type="domain" description="Activator of Hsp90 ATPase homologue 1/2-like C-terminal" evidence="2">
    <location>
        <begin position="15"/>
        <end position="123"/>
    </location>
</feature>
<organism evidence="3 4">
    <name type="scientific">Candidatus Viadribacter manganicus</name>
    <dbReference type="NCBI Taxonomy" id="1759059"/>
    <lineage>
        <taxon>Bacteria</taxon>
        <taxon>Pseudomonadati</taxon>
        <taxon>Pseudomonadota</taxon>
        <taxon>Alphaproteobacteria</taxon>
        <taxon>Hyphomonadales</taxon>
        <taxon>Hyphomonadaceae</taxon>
        <taxon>Candidatus Viadribacter</taxon>
    </lineage>
</organism>
<dbReference type="InterPro" id="IPR023393">
    <property type="entry name" value="START-like_dom_sf"/>
</dbReference>
<evidence type="ECO:0000259" key="2">
    <source>
        <dbReference type="Pfam" id="PF08327"/>
    </source>
</evidence>
<dbReference type="AlphaFoldDB" id="A0A1B1AK70"/>
<sequence>MSAPIVKAQMLIRRPVAVVFNAFVDPAVTTKFWFSRSSGKLEAGRRIRWNWEMYSVGDDIDVKTIEPDTRIVFEWSFPKSNLVELRLSQHAKGTFVEVTNSGLRGDDVVAEAMDLTSGWNIVLCAAKAWLEHGIELKAVADKAPNHNVEGWD</sequence>
<reference evidence="3 4" key="1">
    <citation type="submission" date="2015-11" db="EMBL/GenBank/DDBJ databases">
        <title>Whole-Genome Sequence of Candidatus Oderbacter manganicum from the National Park Lower Oder Valley, Germany.</title>
        <authorList>
            <person name="Braun B."/>
            <person name="Liere K."/>
            <person name="Szewzyk U."/>
        </authorList>
    </citation>
    <scope>NUCLEOTIDE SEQUENCE [LARGE SCALE GENOMIC DNA]</scope>
    <source>
        <strain evidence="3 4">OTSz_A_272</strain>
    </source>
</reference>
<dbReference type="STRING" id="1759059.ATE48_13835"/>
<dbReference type="InterPro" id="IPR013538">
    <property type="entry name" value="ASHA1/2-like_C"/>
</dbReference>
<name>A0A1B1AK70_9PROT</name>
<dbReference type="CDD" id="cd08901">
    <property type="entry name" value="SRPBCC_CalC_Aha1-like_8"/>
    <property type="match status" value="1"/>
</dbReference>
<accession>A0A1B1AK70</accession>
<dbReference type="InParanoid" id="A0A1B1AK70"/>
<gene>
    <name evidence="3" type="ORF">ATE48_13835</name>
</gene>